<dbReference type="EMBL" id="JBHSZP010000032">
    <property type="protein sequence ID" value="MFC7091037.1"/>
    <property type="molecule type" value="Genomic_DNA"/>
</dbReference>
<evidence type="ECO:0000313" key="2">
    <source>
        <dbReference type="Proteomes" id="UP001596411"/>
    </source>
</evidence>
<reference evidence="2" key="1">
    <citation type="journal article" date="2019" name="Int. J. Syst. Evol. Microbiol.">
        <title>The Global Catalogue of Microorganisms (GCM) 10K type strain sequencing project: providing services to taxonomists for standard genome sequencing and annotation.</title>
        <authorList>
            <consortium name="The Broad Institute Genomics Platform"/>
            <consortium name="The Broad Institute Genome Sequencing Center for Infectious Disease"/>
            <person name="Wu L."/>
            <person name="Ma J."/>
        </authorList>
    </citation>
    <scope>NUCLEOTIDE SEQUENCE [LARGE SCALE GENOMIC DNA]</scope>
    <source>
        <strain evidence="2">CGMCC 1.13666</strain>
    </source>
</reference>
<organism evidence="1 2">
    <name type="scientific">Halomonas salifodinae</name>
    <dbReference type="NCBI Taxonomy" id="438745"/>
    <lineage>
        <taxon>Bacteria</taxon>
        <taxon>Pseudomonadati</taxon>
        <taxon>Pseudomonadota</taxon>
        <taxon>Gammaproteobacteria</taxon>
        <taxon>Oceanospirillales</taxon>
        <taxon>Halomonadaceae</taxon>
        <taxon>Halomonas</taxon>
    </lineage>
</organism>
<gene>
    <name evidence="1" type="ORF">ACFQH5_15915</name>
</gene>
<name>A0ABW2EYK0_9GAMM</name>
<accession>A0ABW2EYK0</accession>
<evidence type="ECO:0000313" key="1">
    <source>
        <dbReference type="EMBL" id="MFC7091037.1"/>
    </source>
</evidence>
<proteinExistence type="predicted"/>
<keyword evidence="2" id="KW-1185">Reference proteome</keyword>
<sequence length="380" mass="41514">MRDETLIPLSKVRSFHFGYEGIMRLSRMLVAMAVVGLPLGVQAGEASGLYFSHHDWELACDNTRTCRAAGYQRDGDRPAVSVLLTRKAGPHEPVTGELRIGKLDGDAADILASEGRLSLRIDGELVGRVELALGTLSAELSEREMAALLPALRRDSVIEWVAGDSRWRLSDSGAAAVMLKMDDFQGRVGTPGAMVRQGSRREEDVLPPLPAPIVIAAPVAEGGAADRPLTSATLQEVREVLRATLEHEDECFGLAAPEDGGRELTASRLSDSRWLVSTLCWQAAYNMGEGYWVINDAPPYEPVLVTESGSFYEDGTIIAAHKRRGIGDCWSRNDWTWDGEQFIHTVSFLTGMCRLVTAGGAWTLPTWVTEIRRAADGRPR</sequence>
<protein>
    <submittedName>
        <fullName evidence="1">DUF1176 domain-containing protein</fullName>
    </submittedName>
</protein>
<comment type="caution">
    <text evidence="1">The sequence shown here is derived from an EMBL/GenBank/DDBJ whole genome shotgun (WGS) entry which is preliminary data.</text>
</comment>
<dbReference type="InterPro" id="IPR009560">
    <property type="entry name" value="DUF1176"/>
</dbReference>
<dbReference type="Pfam" id="PF06674">
    <property type="entry name" value="DUF1176"/>
    <property type="match status" value="1"/>
</dbReference>
<dbReference type="Proteomes" id="UP001596411">
    <property type="component" value="Unassembled WGS sequence"/>
</dbReference>